<dbReference type="RefSeq" id="WP_085211906.1">
    <property type="nucleotide sequence ID" value="NZ_FXAM01000001.1"/>
</dbReference>
<dbReference type="PROSITE" id="PS00903">
    <property type="entry name" value="CYT_DCMP_DEAMINASES_1"/>
    <property type="match status" value="1"/>
</dbReference>
<keyword evidence="10 13" id="KW-0521">NADP</keyword>
<evidence type="ECO:0000259" key="17">
    <source>
        <dbReference type="PROSITE" id="PS51747"/>
    </source>
</evidence>
<feature type="binding site" evidence="15">
    <location>
        <position position="212"/>
    </location>
    <ligand>
        <name>substrate</name>
    </ligand>
</feature>
<comment type="similarity">
    <text evidence="5 13">In the C-terminal section; belongs to the HTP reductase family.</text>
</comment>
<keyword evidence="9 13" id="KW-0862">Zinc</keyword>
<evidence type="ECO:0000256" key="4">
    <source>
        <dbReference type="ARBA" id="ARBA00005259"/>
    </source>
</evidence>
<keyword evidence="8 13" id="KW-0378">Hydrolase</keyword>
<comment type="catalytic activity">
    <reaction evidence="13">
        <text>5-amino-6-(5-phospho-D-ribitylamino)uracil + NADP(+) = 5-amino-6-(5-phospho-D-ribosylamino)uracil + NADPH + H(+)</text>
        <dbReference type="Rhea" id="RHEA:17845"/>
        <dbReference type="ChEBI" id="CHEBI:15378"/>
        <dbReference type="ChEBI" id="CHEBI:57783"/>
        <dbReference type="ChEBI" id="CHEBI:58349"/>
        <dbReference type="ChEBI" id="CHEBI:58421"/>
        <dbReference type="ChEBI" id="CHEBI:58453"/>
        <dbReference type="EC" id="1.1.1.193"/>
    </reaction>
</comment>
<evidence type="ECO:0000256" key="5">
    <source>
        <dbReference type="ARBA" id="ARBA00007417"/>
    </source>
</evidence>
<organism evidence="18 19">
    <name type="scientific">Methylomagnum ishizawai</name>
    <dbReference type="NCBI Taxonomy" id="1760988"/>
    <lineage>
        <taxon>Bacteria</taxon>
        <taxon>Pseudomonadati</taxon>
        <taxon>Pseudomonadota</taxon>
        <taxon>Gammaproteobacteria</taxon>
        <taxon>Methylococcales</taxon>
        <taxon>Methylococcaceae</taxon>
        <taxon>Methylomagnum</taxon>
    </lineage>
</organism>
<feature type="binding site" evidence="16">
    <location>
        <position position="83"/>
    </location>
    <ligand>
        <name>Zn(2+)</name>
        <dbReference type="ChEBI" id="CHEBI:29105"/>
        <note>catalytic</note>
    </ligand>
</feature>
<feature type="binding site" evidence="15">
    <location>
        <position position="162"/>
    </location>
    <ligand>
        <name>NADP(+)</name>
        <dbReference type="ChEBI" id="CHEBI:58349"/>
    </ligand>
</feature>
<evidence type="ECO:0000256" key="6">
    <source>
        <dbReference type="ARBA" id="ARBA00022619"/>
    </source>
</evidence>
<dbReference type="InterPro" id="IPR024072">
    <property type="entry name" value="DHFR-like_dom_sf"/>
</dbReference>
<name>A0A1Y6D0W5_9GAMM</name>
<evidence type="ECO:0000256" key="15">
    <source>
        <dbReference type="PIRSR" id="PIRSR006769-2"/>
    </source>
</evidence>
<comment type="similarity">
    <text evidence="4 13">In the N-terminal section; belongs to the cytidine and deoxycytidylate deaminase family.</text>
</comment>
<evidence type="ECO:0000313" key="18">
    <source>
        <dbReference type="EMBL" id="SMF94483.1"/>
    </source>
</evidence>
<comment type="pathway">
    <text evidence="2 13">Cofactor biosynthesis; riboflavin biosynthesis; 5-amino-6-(D-ribitylamino)uracil from GTP: step 2/4.</text>
</comment>
<comment type="catalytic activity">
    <reaction evidence="13">
        <text>2,5-diamino-6-hydroxy-4-(5-phosphoribosylamino)-pyrimidine + H2O + H(+) = 5-amino-6-(5-phospho-D-ribosylamino)uracil + NH4(+)</text>
        <dbReference type="Rhea" id="RHEA:21868"/>
        <dbReference type="ChEBI" id="CHEBI:15377"/>
        <dbReference type="ChEBI" id="CHEBI:15378"/>
        <dbReference type="ChEBI" id="CHEBI:28938"/>
        <dbReference type="ChEBI" id="CHEBI:58453"/>
        <dbReference type="ChEBI" id="CHEBI:58614"/>
        <dbReference type="EC" id="3.5.4.26"/>
    </reaction>
</comment>
<comment type="function">
    <text evidence="1 13">Converts 2,5-diamino-6-(ribosylamino)-4(3h)-pyrimidinone 5'-phosphate into 5-amino-6-(ribosylamino)-2,4(1h,3h)-pyrimidinedione 5'-phosphate.</text>
</comment>
<dbReference type="InterPro" id="IPR016192">
    <property type="entry name" value="APOBEC/CMP_deaminase_Zn-bd"/>
</dbReference>
<gene>
    <name evidence="18" type="ORF">SAMN02949497_1801</name>
</gene>
<feature type="domain" description="CMP/dCMP-type deaminase" evidence="17">
    <location>
        <begin position="9"/>
        <end position="123"/>
    </location>
</feature>
<dbReference type="InterPro" id="IPR002125">
    <property type="entry name" value="CMP_dCMP_dom"/>
</dbReference>
<accession>A0A1Y6D0W5</accession>
<dbReference type="EMBL" id="FXAM01000001">
    <property type="protein sequence ID" value="SMF94483.1"/>
    <property type="molecule type" value="Genomic_DNA"/>
</dbReference>
<feature type="binding site" evidence="15">
    <location>
        <position position="192"/>
    </location>
    <ligand>
        <name>substrate</name>
    </ligand>
</feature>
<feature type="binding site" evidence="15">
    <location>
        <begin position="304"/>
        <end position="310"/>
    </location>
    <ligand>
        <name>NADP(+)</name>
        <dbReference type="ChEBI" id="CHEBI:58349"/>
    </ligand>
</feature>
<dbReference type="PROSITE" id="PS51747">
    <property type="entry name" value="CYT_DCMP_DEAMINASES_2"/>
    <property type="match status" value="1"/>
</dbReference>
<feature type="binding site" evidence="15">
    <location>
        <position position="176"/>
    </location>
    <ligand>
        <name>substrate</name>
    </ligand>
</feature>
<dbReference type="Pfam" id="PF01872">
    <property type="entry name" value="RibD_C"/>
    <property type="match status" value="1"/>
</dbReference>
<dbReference type="GO" id="GO:0008835">
    <property type="term" value="F:diaminohydroxyphosphoribosylaminopyrimidine deaminase activity"/>
    <property type="evidence" value="ECO:0007669"/>
    <property type="project" value="UniProtKB-EC"/>
</dbReference>
<feature type="active site" description="Proton donor" evidence="14">
    <location>
        <position position="60"/>
    </location>
</feature>
<evidence type="ECO:0000256" key="8">
    <source>
        <dbReference type="ARBA" id="ARBA00022801"/>
    </source>
</evidence>
<dbReference type="EC" id="3.5.4.26" evidence="13"/>
<keyword evidence="12" id="KW-0511">Multifunctional enzyme</keyword>
<keyword evidence="11 13" id="KW-0560">Oxidoreductase</keyword>
<dbReference type="UniPathway" id="UPA00275">
    <property type="reaction ID" value="UER00401"/>
</dbReference>
<dbReference type="InterPro" id="IPR004794">
    <property type="entry name" value="Eubact_RibD"/>
</dbReference>
<proteinExistence type="inferred from homology"/>
<dbReference type="InterPro" id="IPR011549">
    <property type="entry name" value="RibD_C"/>
</dbReference>
<evidence type="ECO:0000256" key="7">
    <source>
        <dbReference type="ARBA" id="ARBA00022723"/>
    </source>
</evidence>
<evidence type="ECO:0000256" key="2">
    <source>
        <dbReference type="ARBA" id="ARBA00004882"/>
    </source>
</evidence>
<dbReference type="GO" id="GO:0008703">
    <property type="term" value="F:5-amino-6-(5-phosphoribosylamino)uracil reductase activity"/>
    <property type="evidence" value="ECO:0007669"/>
    <property type="project" value="UniProtKB-EC"/>
</dbReference>
<dbReference type="GO" id="GO:0050661">
    <property type="term" value="F:NADP binding"/>
    <property type="evidence" value="ECO:0007669"/>
    <property type="project" value="InterPro"/>
</dbReference>
<dbReference type="Gene3D" id="3.40.140.10">
    <property type="entry name" value="Cytidine Deaminase, domain 2"/>
    <property type="match status" value="1"/>
</dbReference>
<dbReference type="PANTHER" id="PTHR38011">
    <property type="entry name" value="DIHYDROFOLATE REDUCTASE FAMILY PROTEIN (AFU_ORTHOLOGUE AFUA_8G06820)"/>
    <property type="match status" value="1"/>
</dbReference>
<evidence type="ECO:0000256" key="10">
    <source>
        <dbReference type="ARBA" id="ARBA00022857"/>
    </source>
</evidence>
<keyword evidence="19" id="KW-1185">Reference proteome</keyword>
<comment type="pathway">
    <text evidence="3 13">Cofactor biosynthesis; riboflavin biosynthesis; 5-amino-6-(D-ribitylamino)uracil from GTP: step 3/4.</text>
</comment>
<protein>
    <recommendedName>
        <fullName evidence="13">Riboflavin biosynthesis protein RibD</fullName>
    </recommendedName>
    <domain>
        <recommendedName>
            <fullName evidence="13">Diaminohydroxyphosphoribosylaminopyrimidine deaminase</fullName>
            <shortName evidence="13">DRAP deaminase</shortName>
            <ecNumber evidence="13">3.5.4.26</ecNumber>
        </recommendedName>
        <alternativeName>
            <fullName evidence="13">Riboflavin-specific deaminase</fullName>
        </alternativeName>
    </domain>
    <domain>
        <recommendedName>
            <fullName evidence="13">5-amino-6-(5-phosphoribosylamino)uracil reductase</fullName>
            <ecNumber evidence="13">1.1.1.193</ecNumber>
        </recommendedName>
        <alternativeName>
            <fullName evidence="13">HTP reductase</fullName>
        </alternativeName>
    </domain>
</protein>
<dbReference type="InterPro" id="IPR050765">
    <property type="entry name" value="Riboflavin_Biosynth_HTPR"/>
</dbReference>
<dbReference type="NCBIfam" id="TIGR00326">
    <property type="entry name" value="eubact_ribD"/>
    <property type="match status" value="1"/>
</dbReference>
<evidence type="ECO:0000256" key="16">
    <source>
        <dbReference type="PIRSR" id="PIRSR006769-3"/>
    </source>
</evidence>
<feature type="binding site" evidence="15">
    <location>
        <position position="215"/>
    </location>
    <ligand>
        <name>substrate</name>
    </ligand>
</feature>
<dbReference type="FunFam" id="3.40.140.10:FF:000025">
    <property type="entry name" value="Riboflavin biosynthesis protein RibD"/>
    <property type="match status" value="1"/>
</dbReference>
<feature type="binding site" evidence="16">
    <location>
        <position position="92"/>
    </location>
    <ligand>
        <name>Zn(2+)</name>
        <dbReference type="ChEBI" id="CHEBI:29105"/>
        <note>catalytic</note>
    </ligand>
</feature>
<evidence type="ECO:0000256" key="9">
    <source>
        <dbReference type="ARBA" id="ARBA00022833"/>
    </source>
</evidence>
<dbReference type="Gene3D" id="3.40.430.10">
    <property type="entry name" value="Dihydrofolate Reductase, subunit A"/>
    <property type="match status" value="1"/>
</dbReference>
<feature type="binding site" evidence="15">
    <location>
        <position position="302"/>
    </location>
    <ligand>
        <name>substrate</name>
    </ligand>
</feature>
<evidence type="ECO:0000256" key="14">
    <source>
        <dbReference type="PIRSR" id="PIRSR006769-1"/>
    </source>
</evidence>
<sequence length="370" mass="39062">MNAHTPFSRADADHMARALRLAERGLYTTDPNPRVGCVLVKAGRVVGEGWHRKAGGPHAEIEALAVAGAEARGATAYVNLEPCCHHGRTPPCTEALIAAGITRVVAALEDPNPKVAGAGLARLAAAGIDTACGLLAGDALNLNRGFCQRMATGRPWLRSKLAMSLDGRTAMASGESRWITGADARRDVHRLRARSSAIVTGIGTALADDPELTARLGEDAGAIVQPIRIVLDSQFRLPSTARLADGRVRTVVLTTAAGRAARADIPATLEAVALPTGAEDRIDLLTVVEWLGRAGCNEVLVEAGPTLNGALLRAGLVDEWIVYLAPVVLGDQARGLFHLPGLSRMADRHELRLADTRQIGQDIRLSFLKA</sequence>
<dbReference type="AlphaFoldDB" id="A0A1Y6D0W5"/>
<evidence type="ECO:0000313" key="19">
    <source>
        <dbReference type="Proteomes" id="UP000192923"/>
    </source>
</evidence>
<evidence type="ECO:0000256" key="3">
    <source>
        <dbReference type="ARBA" id="ARBA00004910"/>
    </source>
</evidence>
<dbReference type="EC" id="1.1.1.193" evidence="13"/>
<evidence type="ECO:0000256" key="12">
    <source>
        <dbReference type="ARBA" id="ARBA00023268"/>
    </source>
</evidence>
<dbReference type="CDD" id="cd01284">
    <property type="entry name" value="Riboflavin_deaminase-reductase"/>
    <property type="match status" value="1"/>
</dbReference>
<dbReference type="InterPro" id="IPR002734">
    <property type="entry name" value="RibDG_C"/>
</dbReference>
<evidence type="ECO:0000256" key="11">
    <source>
        <dbReference type="ARBA" id="ARBA00023002"/>
    </source>
</evidence>
<dbReference type="PIRSF" id="PIRSF006769">
    <property type="entry name" value="RibD"/>
    <property type="match status" value="1"/>
</dbReference>
<feature type="binding site" evidence="15">
    <location>
        <position position="233"/>
    </location>
    <ligand>
        <name>NADP(+)</name>
        <dbReference type="ChEBI" id="CHEBI:58349"/>
    </ligand>
</feature>
<feature type="binding site" evidence="15">
    <location>
        <position position="208"/>
    </location>
    <ligand>
        <name>NADP(+)</name>
        <dbReference type="ChEBI" id="CHEBI:58349"/>
    </ligand>
</feature>
<comment type="cofactor">
    <cofactor evidence="13 16">
        <name>Zn(2+)</name>
        <dbReference type="ChEBI" id="CHEBI:29105"/>
    </cofactor>
    <text evidence="13 16">Binds 1 zinc ion.</text>
</comment>
<dbReference type="PANTHER" id="PTHR38011:SF7">
    <property type="entry name" value="2,5-DIAMINO-6-RIBOSYLAMINO-4(3H)-PYRIMIDINONE 5'-PHOSPHATE REDUCTASE"/>
    <property type="match status" value="1"/>
</dbReference>
<dbReference type="GO" id="GO:0009231">
    <property type="term" value="P:riboflavin biosynthetic process"/>
    <property type="evidence" value="ECO:0007669"/>
    <property type="project" value="UniProtKB-UniPathway"/>
</dbReference>
<keyword evidence="7 13" id="KW-0479">Metal-binding</keyword>
<dbReference type="GO" id="GO:0008270">
    <property type="term" value="F:zinc ion binding"/>
    <property type="evidence" value="ECO:0007669"/>
    <property type="project" value="InterPro"/>
</dbReference>
<feature type="binding site" evidence="16">
    <location>
        <position position="58"/>
    </location>
    <ligand>
        <name>Zn(2+)</name>
        <dbReference type="ChEBI" id="CHEBI:29105"/>
        <note>catalytic</note>
    </ligand>
</feature>
<dbReference type="NCBIfam" id="TIGR00227">
    <property type="entry name" value="ribD_Cterm"/>
    <property type="match status" value="1"/>
</dbReference>
<dbReference type="OrthoDB" id="9800865at2"/>
<feature type="binding site" evidence="15">
    <location>
        <position position="204"/>
    </location>
    <ligand>
        <name>NADP(+)</name>
        <dbReference type="ChEBI" id="CHEBI:58349"/>
    </ligand>
</feature>
<dbReference type="Pfam" id="PF00383">
    <property type="entry name" value="dCMP_cyt_deam_1"/>
    <property type="match status" value="1"/>
</dbReference>
<evidence type="ECO:0000256" key="1">
    <source>
        <dbReference type="ARBA" id="ARBA00002151"/>
    </source>
</evidence>
<feature type="binding site" evidence="15">
    <location>
        <position position="178"/>
    </location>
    <ligand>
        <name>NADP(+)</name>
        <dbReference type="ChEBI" id="CHEBI:58349"/>
    </ligand>
</feature>
<dbReference type="SUPFAM" id="SSF53927">
    <property type="entry name" value="Cytidine deaminase-like"/>
    <property type="match status" value="1"/>
</dbReference>
<dbReference type="STRING" id="1760988.SAMN02949497_1801"/>
<evidence type="ECO:0000256" key="13">
    <source>
        <dbReference type="PIRNR" id="PIRNR006769"/>
    </source>
</evidence>
<dbReference type="SUPFAM" id="SSF53597">
    <property type="entry name" value="Dihydrofolate reductase-like"/>
    <property type="match status" value="1"/>
</dbReference>
<keyword evidence="6 13" id="KW-0686">Riboflavin biosynthesis</keyword>
<dbReference type="Proteomes" id="UP000192923">
    <property type="component" value="Unassembled WGS sequence"/>
</dbReference>
<reference evidence="18 19" key="1">
    <citation type="submission" date="2016-12" db="EMBL/GenBank/DDBJ databases">
        <authorList>
            <person name="Song W.-J."/>
            <person name="Kurnit D.M."/>
        </authorList>
    </citation>
    <scope>NUCLEOTIDE SEQUENCE [LARGE SCALE GENOMIC DNA]</scope>
    <source>
        <strain evidence="18 19">175</strain>
    </source>
</reference>
<dbReference type="InterPro" id="IPR016193">
    <property type="entry name" value="Cytidine_deaminase-like"/>
</dbReference>